<dbReference type="PANTHER" id="PTHR47666:SF1">
    <property type="entry name" value="PROTEIN VASCULAR ASSOCIATED DEATH 1, CHLOROPLASTIC"/>
    <property type="match status" value="1"/>
</dbReference>
<evidence type="ECO:0000256" key="4">
    <source>
        <dbReference type="ARBA" id="ARBA00023136"/>
    </source>
</evidence>
<dbReference type="InterPro" id="IPR004182">
    <property type="entry name" value="GRAM"/>
</dbReference>
<keyword evidence="3" id="KW-1133">Transmembrane helix</keyword>
<dbReference type="Gene3D" id="2.30.29.30">
    <property type="entry name" value="Pleckstrin-homology domain (PH domain)/Phosphotyrosine-binding domain (PTB)"/>
    <property type="match status" value="1"/>
</dbReference>
<dbReference type="InterPro" id="IPR031968">
    <property type="entry name" value="VASt"/>
</dbReference>
<sequence>MVETPPNESASKRAAARRRLRRLFNVPEDETLVADYMCALHSKILLQGKMYVFENYVCFYSNVFGYMKKRTIPFSRITLINRAKTAMVFPNAIEITYDGKTDFFTSFIFPEKSFNVICHEWVRASHYGKLNAMNVKRLSKLYDNEDHDKDVVEDAAEDSPRDVATARRSSEESEQSTPEHLNVEQKIQEIENDDDDDDDDGVGAEDIVGDFGNIPLARLPGKAPSDSPSLINLYSGDVDCSVEDFFLVAWSNKSRHDVQPKISQALEQTQVKITDWFEKRAIGCVREMVVTVPVRQTFGPKSTRCHQTQSYAVYDDNVFVLNTSQVQTDIPYGDYFRVEARWVLRPLGPKKCALSVGTEVIFTKSTMMKGLIVSSVIDESKVQVAKMIEIYMRKINPKQKVARAPSDVPEFVDVSKLRIPDASRDAVWSMLVATKNFVQQTSAAPEIDLKKASPWRKTCFFCSRAARIVLIIVCVLLFHTALSMSTEFVFGGVAERIFGWHPTRVYDEARYWEAKSKILNNELVYLERRLGYLVDEIEVAKAAMASAAK</sequence>
<dbReference type="SMART" id="SM00568">
    <property type="entry name" value="GRAM"/>
    <property type="match status" value="1"/>
</dbReference>
<evidence type="ECO:0000256" key="1">
    <source>
        <dbReference type="ARBA" id="ARBA00004167"/>
    </source>
</evidence>
<keyword evidence="4" id="KW-0472">Membrane</keyword>
<gene>
    <name evidence="7" type="ORF">OSTLU_32052</name>
</gene>
<reference evidence="7 8" key="1">
    <citation type="journal article" date="2007" name="Proc. Natl. Acad. Sci. U.S.A.">
        <title>The tiny eukaryote Ostreococcus provides genomic insights into the paradox of plankton speciation.</title>
        <authorList>
            <person name="Palenik B."/>
            <person name="Grimwood J."/>
            <person name="Aerts A."/>
            <person name="Rouze P."/>
            <person name="Salamov A."/>
            <person name="Putnam N."/>
            <person name="Dupont C."/>
            <person name="Jorgensen R."/>
            <person name="Derelle E."/>
            <person name="Rombauts S."/>
            <person name="Zhou K."/>
            <person name="Otillar R."/>
            <person name="Merchant S.S."/>
            <person name="Podell S."/>
            <person name="Gaasterland T."/>
            <person name="Napoli C."/>
            <person name="Gendler K."/>
            <person name="Manuell A."/>
            <person name="Tai V."/>
            <person name="Vallon O."/>
            <person name="Piganeau G."/>
            <person name="Jancek S."/>
            <person name="Heijde M."/>
            <person name="Jabbari K."/>
            <person name="Bowler C."/>
            <person name="Lohr M."/>
            <person name="Robbens S."/>
            <person name="Werner G."/>
            <person name="Dubchak I."/>
            <person name="Pazour G.J."/>
            <person name="Ren Q."/>
            <person name="Paulsen I."/>
            <person name="Delwiche C."/>
            <person name="Schmutz J."/>
            <person name="Rokhsar D."/>
            <person name="Van de Peer Y."/>
            <person name="Moreau H."/>
            <person name="Grigoriev I.V."/>
        </authorList>
    </citation>
    <scope>NUCLEOTIDE SEQUENCE [LARGE SCALE GENOMIC DNA]</scope>
    <source>
        <strain evidence="7 8">CCE9901</strain>
    </source>
</reference>
<dbReference type="Pfam" id="PF02893">
    <property type="entry name" value="GRAM"/>
    <property type="match status" value="1"/>
</dbReference>
<dbReference type="OMA" id="MYMVEAR"/>
<comment type="subcellular location">
    <subcellularLocation>
        <location evidence="1">Membrane</location>
        <topology evidence="1">Single-pass membrane protein</topology>
    </subcellularLocation>
</comment>
<feature type="domain" description="VASt" evidence="6">
    <location>
        <begin position="229"/>
        <end position="396"/>
    </location>
</feature>
<dbReference type="GeneID" id="5002469"/>
<evidence type="ECO:0000256" key="2">
    <source>
        <dbReference type="ARBA" id="ARBA00022692"/>
    </source>
</evidence>
<feature type="compositionally biased region" description="Basic and acidic residues" evidence="5">
    <location>
        <begin position="150"/>
        <end position="171"/>
    </location>
</feature>
<dbReference type="EMBL" id="CP000586">
    <property type="protein sequence ID" value="ABO96698.1"/>
    <property type="molecule type" value="Genomic_DNA"/>
</dbReference>
<dbReference type="InterPro" id="IPR011993">
    <property type="entry name" value="PH-like_dom_sf"/>
</dbReference>
<keyword evidence="2" id="KW-0812">Transmembrane</keyword>
<dbReference type="eggNOG" id="KOG1032">
    <property type="taxonomic scope" value="Eukaryota"/>
</dbReference>
<dbReference type="RefSeq" id="XP_001418405.1">
    <property type="nucleotide sequence ID" value="XM_001418368.1"/>
</dbReference>
<dbReference type="GO" id="GO:0016020">
    <property type="term" value="C:membrane"/>
    <property type="evidence" value="ECO:0007669"/>
    <property type="project" value="UniProtKB-SubCell"/>
</dbReference>
<organism evidence="7 8">
    <name type="scientific">Ostreococcus lucimarinus (strain CCE9901)</name>
    <dbReference type="NCBI Taxonomy" id="436017"/>
    <lineage>
        <taxon>Eukaryota</taxon>
        <taxon>Viridiplantae</taxon>
        <taxon>Chlorophyta</taxon>
        <taxon>Mamiellophyceae</taxon>
        <taxon>Mamiellales</taxon>
        <taxon>Bathycoccaceae</taxon>
        <taxon>Ostreococcus</taxon>
    </lineage>
</organism>
<dbReference type="PROSITE" id="PS51778">
    <property type="entry name" value="VAST"/>
    <property type="match status" value="1"/>
</dbReference>
<keyword evidence="8" id="KW-1185">Reference proteome</keyword>
<dbReference type="AlphaFoldDB" id="A4RYJ7"/>
<dbReference type="KEGG" id="olu:OSTLU_32052"/>
<dbReference type="PANTHER" id="PTHR47666">
    <property type="entry name" value="PROTEIN VASCULAR ASSOCIATED DEATH 1, CHLOROPLASTIC"/>
    <property type="match status" value="1"/>
</dbReference>
<dbReference type="HOGENOM" id="CLU_496441_0_0_1"/>
<feature type="region of interest" description="Disordered" evidence="5">
    <location>
        <begin position="150"/>
        <end position="183"/>
    </location>
</feature>
<dbReference type="STRING" id="436017.A4RYJ7"/>
<dbReference type="CDD" id="cd13220">
    <property type="entry name" value="PH-GRAM_GRAMDC"/>
    <property type="match status" value="1"/>
</dbReference>
<protein>
    <recommendedName>
        <fullName evidence="6">VASt domain-containing protein</fullName>
    </recommendedName>
</protein>
<dbReference type="Pfam" id="PF16016">
    <property type="entry name" value="VASt"/>
    <property type="match status" value="1"/>
</dbReference>
<proteinExistence type="predicted"/>
<dbReference type="Proteomes" id="UP000001568">
    <property type="component" value="Chromosome 6"/>
</dbReference>
<evidence type="ECO:0000256" key="3">
    <source>
        <dbReference type="ARBA" id="ARBA00022989"/>
    </source>
</evidence>
<evidence type="ECO:0000313" key="8">
    <source>
        <dbReference type="Proteomes" id="UP000001568"/>
    </source>
</evidence>
<evidence type="ECO:0000259" key="6">
    <source>
        <dbReference type="PROSITE" id="PS51778"/>
    </source>
</evidence>
<evidence type="ECO:0000313" key="7">
    <source>
        <dbReference type="EMBL" id="ABO96698.1"/>
    </source>
</evidence>
<evidence type="ECO:0000256" key="5">
    <source>
        <dbReference type="SAM" id="MobiDB-lite"/>
    </source>
</evidence>
<dbReference type="Gramene" id="ABO96698">
    <property type="protein sequence ID" value="ABO96698"/>
    <property type="gene ID" value="OSTLU_32052"/>
</dbReference>
<name>A4RYJ7_OSTLU</name>
<accession>A4RYJ7</accession>
<dbReference type="OrthoDB" id="2162691at2759"/>